<keyword evidence="2" id="KW-1185">Reference proteome</keyword>
<dbReference type="RefSeq" id="WP_160801960.1">
    <property type="nucleotide sequence ID" value="NZ_WUUL01000008.1"/>
</dbReference>
<proteinExistence type="predicted"/>
<comment type="caution">
    <text evidence="1">The sequence shown here is derived from an EMBL/GenBank/DDBJ whole genome shotgun (WGS) entry which is preliminary data.</text>
</comment>
<protein>
    <submittedName>
        <fullName evidence="1">Uncharacterized protein</fullName>
    </submittedName>
</protein>
<dbReference type="EMBL" id="WUUL01000008">
    <property type="protein sequence ID" value="MXQ54609.1"/>
    <property type="molecule type" value="Genomic_DNA"/>
</dbReference>
<organism evidence="1 2">
    <name type="scientific">Shimazuella alba</name>
    <dbReference type="NCBI Taxonomy" id="2690964"/>
    <lineage>
        <taxon>Bacteria</taxon>
        <taxon>Bacillati</taxon>
        <taxon>Bacillota</taxon>
        <taxon>Bacilli</taxon>
        <taxon>Bacillales</taxon>
        <taxon>Thermoactinomycetaceae</taxon>
        <taxon>Shimazuella</taxon>
    </lineage>
</organism>
<dbReference type="AlphaFoldDB" id="A0A6I4VSA0"/>
<evidence type="ECO:0000313" key="2">
    <source>
        <dbReference type="Proteomes" id="UP000430692"/>
    </source>
</evidence>
<gene>
    <name evidence="1" type="ORF">GSM42_12970</name>
</gene>
<reference evidence="1 2" key="1">
    <citation type="submission" date="2019-12" db="EMBL/GenBank/DDBJ databases">
        <title>Whole-genome analyses of novel actinobacteria.</title>
        <authorList>
            <person name="Sahin N."/>
            <person name="Saygin H."/>
        </authorList>
    </citation>
    <scope>NUCLEOTIDE SEQUENCE [LARGE SCALE GENOMIC DNA]</scope>
    <source>
        <strain evidence="1 2">KC615</strain>
    </source>
</reference>
<accession>A0A6I4VSA0</accession>
<evidence type="ECO:0000313" key="1">
    <source>
        <dbReference type="EMBL" id="MXQ54609.1"/>
    </source>
</evidence>
<name>A0A6I4VSA0_9BACL</name>
<dbReference type="Proteomes" id="UP000430692">
    <property type="component" value="Unassembled WGS sequence"/>
</dbReference>
<sequence>MGSIISGSFHMEGKMTVVFNNEPNKEIDCNVAILQNGEYTISKDKKHTTIFSAQTFLWNTHFTTFSSSDPRSPITIFSK</sequence>